<evidence type="ECO:0000313" key="7">
    <source>
        <dbReference type="EMBL" id="KAK3312300.1"/>
    </source>
</evidence>
<dbReference type="Pfam" id="PF13365">
    <property type="entry name" value="Trypsin_2"/>
    <property type="match status" value="1"/>
</dbReference>
<dbReference type="Gene3D" id="2.40.10.10">
    <property type="entry name" value="Trypsin-like serine proteases"/>
    <property type="match status" value="2"/>
</dbReference>
<dbReference type="InterPro" id="IPR008256">
    <property type="entry name" value="Peptidase_S1B"/>
</dbReference>
<evidence type="ECO:0000256" key="3">
    <source>
        <dbReference type="ARBA" id="ARBA00022729"/>
    </source>
</evidence>
<dbReference type="InterPro" id="IPR009003">
    <property type="entry name" value="Peptidase_S1_PA"/>
</dbReference>
<name>A0AAE0HSX6_9PEZI</name>
<comment type="caution">
    <text evidence="7">The sequence shown here is derived from an EMBL/GenBank/DDBJ whole genome shotgun (WGS) entry which is preliminary data.</text>
</comment>
<dbReference type="Proteomes" id="UP001283341">
    <property type="component" value="Unassembled WGS sequence"/>
</dbReference>
<sequence>MSTHAGVAGTWTLDSKAPRPERFATTDSTPESLFEPDNRIPVDSHDFVEGGKYRSIVKLQIRYEGQSPEDSRYYMGTGWLISPDILVTAGHNVFHWSSPKGMGRAVHIKCYIGYQGENSLNSRDVQSRIGKSVVVPAEWLASKENRHRDVAFIRVDHPFSGNLRPFSYKPTPKSGNELLGVVGYPGDRALGDVGRGKQEPGAHMYEEFDSTAYSLQAGNSNPLSMLQYQISTFAGQDGSPVISRSGRGLNVIGTHVHAAGDKNQATTIGSDSNDYDSLLKVFSGSLPVIGDHQGIQLVKHKDTGASAVSSSNEGFGPGSNRRAFQSPMPDDDGGEGFLDAFKTVANSVSQPGQGVNRALPFASPLLGPLAAPIAAVAGTALGAIINGPGSFSDEGDVPKGVTERAILAESALQAVVRSDGKISRMILSDIQKTYAAHAPNIQAIAANIAPSLKATALEMTNRTDYIQKNQSARRALEPRPLPDVDEVEPAFGQSDLHDLLLQPARPLEDEPGVFDHLSSLISKGLGFAKPLLKQGAREALHAVGKVVNAESESSSSVDNNSTTVTPEDIKAAEVIVKRALIGDAALTAISKLPAYELVRINILPPPFTSRATNDGDHQESIFDVIMKSAQVIGKVVTDVAPDVLKAVRPFVASLSESSAPPAAAEAPLRKKPNTSSFLDMVNNGTLGGQASFNRF</sequence>
<keyword evidence="2 6" id="KW-0645">Protease</keyword>
<dbReference type="AlphaFoldDB" id="A0AAE0HSX6"/>
<proteinExistence type="inferred from homology"/>
<dbReference type="EC" id="3.4.21.-" evidence="6"/>
<keyword evidence="3" id="KW-0732">Signal</keyword>
<reference evidence="7" key="2">
    <citation type="submission" date="2023-06" db="EMBL/GenBank/DDBJ databases">
        <authorList>
            <consortium name="Lawrence Berkeley National Laboratory"/>
            <person name="Haridas S."/>
            <person name="Hensen N."/>
            <person name="Bonometti L."/>
            <person name="Westerberg I."/>
            <person name="Brannstrom I.O."/>
            <person name="Guillou S."/>
            <person name="Cros-Aarteil S."/>
            <person name="Calhoun S."/>
            <person name="Kuo A."/>
            <person name="Mondo S."/>
            <person name="Pangilinan J."/>
            <person name="Riley R."/>
            <person name="Labutti K."/>
            <person name="Andreopoulos B."/>
            <person name="Lipzen A."/>
            <person name="Chen C."/>
            <person name="Yanf M."/>
            <person name="Daum C."/>
            <person name="Ng V."/>
            <person name="Clum A."/>
            <person name="Steindorff A."/>
            <person name="Ohm R."/>
            <person name="Martin F."/>
            <person name="Silar P."/>
            <person name="Natvig D."/>
            <person name="Lalanne C."/>
            <person name="Gautier V."/>
            <person name="Ament-Velasquez S.L."/>
            <person name="Kruys A."/>
            <person name="Hutchinson M.I."/>
            <person name="Powell A.J."/>
            <person name="Barry K."/>
            <person name="Miller A.N."/>
            <person name="Grigoriev I.V."/>
            <person name="Debuchy R."/>
            <person name="Gladieux P."/>
            <person name="Thoren M.H."/>
            <person name="Johannesson H."/>
        </authorList>
    </citation>
    <scope>NUCLEOTIDE SEQUENCE</scope>
    <source>
        <strain evidence="7">CBS 118394</strain>
    </source>
</reference>
<dbReference type="InterPro" id="IPR043504">
    <property type="entry name" value="Peptidase_S1_PA_chymotrypsin"/>
</dbReference>
<keyword evidence="8" id="KW-1185">Reference proteome</keyword>
<dbReference type="GO" id="GO:0008236">
    <property type="term" value="F:serine-type peptidase activity"/>
    <property type="evidence" value="ECO:0007669"/>
    <property type="project" value="UniProtKB-KW"/>
</dbReference>
<comment type="similarity">
    <text evidence="1 6">Belongs to the peptidase S1B family.</text>
</comment>
<dbReference type="GO" id="GO:0006508">
    <property type="term" value="P:proteolysis"/>
    <property type="evidence" value="ECO:0007669"/>
    <property type="project" value="UniProtKB-KW"/>
</dbReference>
<evidence type="ECO:0000256" key="6">
    <source>
        <dbReference type="RuleBase" id="RU004296"/>
    </source>
</evidence>
<gene>
    <name evidence="7" type="ORF">B0H66DRAFT_396474</name>
</gene>
<keyword evidence="5 6" id="KW-0720">Serine protease</keyword>
<reference evidence="7" key="1">
    <citation type="journal article" date="2023" name="Mol. Phylogenet. Evol.">
        <title>Genome-scale phylogeny and comparative genomics of the fungal order Sordariales.</title>
        <authorList>
            <person name="Hensen N."/>
            <person name="Bonometti L."/>
            <person name="Westerberg I."/>
            <person name="Brannstrom I.O."/>
            <person name="Guillou S."/>
            <person name="Cros-Aarteil S."/>
            <person name="Calhoun S."/>
            <person name="Haridas S."/>
            <person name="Kuo A."/>
            <person name="Mondo S."/>
            <person name="Pangilinan J."/>
            <person name="Riley R."/>
            <person name="LaButti K."/>
            <person name="Andreopoulos B."/>
            <person name="Lipzen A."/>
            <person name="Chen C."/>
            <person name="Yan M."/>
            <person name="Daum C."/>
            <person name="Ng V."/>
            <person name="Clum A."/>
            <person name="Steindorff A."/>
            <person name="Ohm R.A."/>
            <person name="Martin F."/>
            <person name="Silar P."/>
            <person name="Natvig D.O."/>
            <person name="Lalanne C."/>
            <person name="Gautier V."/>
            <person name="Ament-Velasquez S.L."/>
            <person name="Kruys A."/>
            <person name="Hutchinson M.I."/>
            <person name="Powell A.J."/>
            <person name="Barry K."/>
            <person name="Miller A.N."/>
            <person name="Grigoriev I.V."/>
            <person name="Debuchy R."/>
            <person name="Gladieux P."/>
            <person name="Hiltunen Thoren M."/>
            <person name="Johannesson H."/>
        </authorList>
    </citation>
    <scope>NUCLEOTIDE SEQUENCE</scope>
    <source>
        <strain evidence="7">CBS 118394</strain>
    </source>
</reference>
<evidence type="ECO:0000256" key="4">
    <source>
        <dbReference type="ARBA" id="ARBA00022801"/>
    </source>
</evidence>
<dbReference type="SUPFAM" id="SSF50494">
    <property type="entry name" value="Trypsin-like serine proteases"/>
    <property type="match status" value="1"/>
</dbReference>
<evidence type="ECO:0000256" key="5">
    <source>
        <dbReference type="ARBA" id="ARBA00022825"/>
    </source>
</evidence>
<protein>
    <recommendedName>
        <fullName evidence="6">Serine protease</fullName>
        <ecNumber evidence="6">3.4.21.-</ecNumber>
    </recommendedName>
</protein>
<organism evidence="7 8">
    <name type="scientific">Apodospora peruviana</name>
    <dbReference type="NCBI Taxonomy" id="516989"/>
    <lineage>
        <taxon>Eukaryota</taxon>
        <taxon>Fungi</taxon>
        <taxon>Dikarya</taxon>
        <taxon>Ascomycota</taxon>
        <taxon>Pezizomycotina</taxon>
        <taxon>Sordariomycetes</taxon>
        <taxon>Sordariomycetidae</taxon>
        <taxon>Sordariales</taxon>
        <taxon>Lasiosphaeriaceae</taxon>
        <taxon>Apodospora</taxon>
    </lineage>
</organism>
<evidence type="ECO:0000256" key="2">
    <source>
        <dbReference type="ARBA" id="ARBA00022670"/>
    </source>
</evidence>
<evidence type="ECO:0000313" key="8">
    <source>
        <dbReference type="Proteomes" id="UP001283341"/>
    </source>
</evidence>
<keyword evidence="4 6" id="KW-0378">Hydrolase</keyword>
<accession>A0AAE0HSX6</accession>
<dbReference type="EMBL" id="JAUEDM010000009">
    <property type="protein sequence ID" value="KAK3312300.1"/>
    <property type="molecule type" value="Genomic_DNA"/>
</dbReference>
<dbReference type="InterPro" id="IPR050966">
    <property type="entry name" value="Glutamyl_endopeptidase"/>
</dbReference>
<dbReference type="PANTHER" id="PTHR15462:SF8">
    <property type="entry name" value="SERINE PROTEASE"/>
    <property type="match status" value="1"/>
</dbReference>
<dbReference type="PANTHER" id="PTHR15462">
    <property type="entry name" value="SERINE PROTEASE"/>
    <property type="match status" value="1"/>
</dbReference>
<dbReference type="PRINTS" id="PR00839">
    <property type="entry name" value="V8PROTEASE"/>
</dbReference>
<evidence type="ECO:0000256" key="1">
    <source>
        <dbReference type="ARBA" id="ARBA00008764"/>
    </source>
</evidence>